<organism evidence="2 3">
    <name type="scientific">Orbilia ellipsospora</name>
    <dbReference type="NCBI Taxonomy" id="2528407"/>
    <lineage>
        <taxon>Eukaryota</taxon>
        <taxon>Fungi</taxon>
        <taxon>Dikarya</taxon>
        <taxon>Ascomycota</taxon>
        <taxon>Pezizomycotina</taxon>
        <taxon>Orbiliomycetes</taxon>
        <taxon>Orbiliales</taxon>
        <taxon>Orbiliaceae</taxon>
        <taxon>Orbilia</taxon>
    </lineage>
</organism>
<sequence length="258" mass="28847">MQPKPLDSRTLIIFILSIILFLSGIDARPGTPESPSHSKSIAKRLIQNPAKLFSRSHNTSADDLSKRHNFPDAHLEILITARWPKVYNPWFWSVYSGYIVKAATTGATEQAQFGSPLPTNASSCRPIFATCDGSTYLEVCNFTGDTVQFKGLDTWYRVQHMMSTQIINTYSSLNTFANQDFWKPPISPHYAATFIPSLYRIDPTLVGYAYMSDDLDSGVAWYFQSPLALDKNWLSSFGVNCFAASGMGDNDQLSDTNR</sequence>
<evidence type="ECO:0000313" key="3">
    <source>
        <dbReference type="Proteomes" id="UP001365542"/>
    </source>
</evidence>
<accession>A0AAV9XEW4</accession>
<dbReference type="EMBL" id="JAVHJO010000006">
    <property type="protein sequence ID" value="KAK6539669.1"/>
    <property type="molecule type" value="Genomic_DNA"/>
</dbReference>
<evidence type="ECO:0000313" key="2">
    <source>
        <dbReference type="EMBL" id="KAK6539669.1"/>
    </source>
</evidence>
<keyword evidence="1" id="KW-0732">Signal</keyword>
<dbReference type="AlphaFoldDB" id="A0AAV9XEW4"/>
<comment type="caution">
    <text evidence="2">The sequence shown here is derived from an EMBL/GenBank/DDBJ whole genome shotgun (WGS) entry which is preliminary data.</text>
</comment>
<gene>
    <name evidence="2" type="ORF">TWF694_009874</name>
</gene>
<reference evidence="2 3" key="1">
    <citation type="submission" date="2019-10" db="EMBL/GenBank/DDBJ databases">
        <authorList>
            <person name="Palmer J.M."/>
        </authorList>
    </citation>
    <scope>NUCLEOTIDE SEQUENCE [LARGE SCALE GENOMIC DNA]</scope>
    <source>
        <strain evidence="2 3">TWF694</strain>
    </source>
</reference>
<protein>
    <submittedName>
        <fullName evidence="2">Uncharacterized protein</fullName>
    </submittedName>
</protein>
<name>A0AAV9XEW4_9PEZI</name>
<evidence type="ECO:0000256" key="1">
    <source>
        <dbReference type="SAM" id="SignalP"/>
    </source>
</evidence>
<proteinExistence type="predicted"/>
<feature type="signal peptide" evidence="1">
    <location>
        <begin position="1"/>
        <end position="27"/>
    </location>
</feature>
<feature type="chain" id="PRO_5043821790" evidence="1">
    <location>
        <begin position="28"/>
        <end position="258"/>
    </location>
</feature>
<keyword evidence="3" id="KW-1185">Reference proteome</keyword>
<dbReference type="Proteomes" id="UP001365542">
    <property type="component" value="Unassembled WGS sequence"/>
</dbReference>